<dbReference type="InterPro" id="IPR018506">
    <property type="entry name" value="Cyt_B5_heme-BS"/>
</dbReference>
<dbReference type="GO" id="GO:0046872">
    <property type="term" value="F:metal ion binding"/>
    <property type="evidence" value="ECO:0007669"/>
    <property type="project" value="UniProtKB-UniRule"/>
</dbReference>
<accession>A0A8S1WV41</accession>
<dbReference type="EMBL" id="CAJJDO010000101">
    <property type="protein sequence ID" value="CAD8192225.1"/>
    <property type="molecule type" value="Genomic_DNA"/>
</dbReference>
<evidence type="ECO:0000256" key="1">
    <source>
        <dbReference type="ARBA" id="ARBA00022617"/>
    </source>
</evidence>
<keyword evidence="2 4" id="KW-0479">Metal-binding</keyword>
<sequence length="280" mass="33001">MNNKEEINLYIEERQDTLIWMQDEVELEILEEVVTFILNDIKQKFQTDILTLRDEENQYYEIDQIIEFKRPHTYITIPQRHDVKTLAMNQLRQNRSIYHISNEKVLVEKYKGTRKVESVDYSIAVIKKTNQKYLDTLKGIFDDLLIQPKKRNSVTQETQQTIQLQQNQPESPKFGQQPKENTSPSWISKRALNESIKKCELKQLTLEDVSKHNTSDSAWIVINSKVYDVTHYLNKHPGGKEQLMRGVGTDGTPLFMQHHPWVNAHYLLEHSQVGFLINHK</sequence>
<feature type="domain" description="Cytochrome b5 heme-binding" evidence="6">
    <location>
        <begin position="201"/>
        <end position="277"/>
    </location>
</feature>
<dbReference type="PROSITE" id="PS00191">
    <property type="entry name" value="CYTOCHROME_B5_1"/>
    <property type="match status" value="1"/>
</dbReference>
<evidence type="ECO:0000256" key="5">
    <source>
        <dbReference type="SAM" id="MobiDB-lite"/>
    </source>
</evidence>
<dbReference type="GO" id="GO:0020037">
    <property type="term" value="F:heme binding"/>
    <property type="evidence" value="ECO:0007669"/>
    <property type="project" value="UniProtKB-UniRule"/>
</dbReference>
<dbReference type="InterPro" id="IPR001199">
    <property type="entry name" value="Cyt_B5-like_heme/steroid-bd"/>
</dbReference>
<evidence type="ECO:0000256" key="2">
    <source>
        <dbReference type="ARBA" id="ARBA00022723"/>
    </source>
</evidence>
<dbReference type="PANTHER" id="PTHR46237:SF1">
    <property type="entry name" value="CYTOCHROME B5 REDUCTASE 4"/>
    <property type="match status" value="1"/>
</dbReference>
<comment type="caution">
    <text evidence="7">The sequence shown here is derived from an EMBL/GenBank/DDBJ whole genome shotgun (WGS) entry which is preliminary data.</text>
</comment>
<dbReference type="GO" id="GO:0005737">
    <property type="term" value="C:cytoplasm"/>
    <property type="evidence" value="ECO:0007669"/>
    <property type="project" value="TreeGrafter"/>
</dbReference>
<dbReference type="AlphaFoldDB" id="A0A8S1WV41"/>
<dbReference type="SMART" id="SM01117">
    <property type="entry name" value="Cyt-b5"/>
    <property type="match status" value="1"/>
</dbReference>
<dbReference type="GO" id="GO:0004128">
    <property type="term" value="F:cytochrome-b5 reductase activity, acting on NAD(P)H"/>
    <property type="evidence" value="ECO:0007669"/>
    <property type="project" value="TreeGrafter"/>
</dbReference>
<comment type="similarity">
    <text evidence="4">Belongs to the cytochrome b5 family.</text>
</comment>
<evidence type="ECO:0000259" key="6">
    <source>
        <dbReference type="PROSITE" id="PS50255"/>
    </source>
</evidence>
<reference evidence="7" key="1">
    <citation type="submission" date="2021-01" db="EMBL/GenBank/DDBJ databases">
        <authorList>
            <consortium name="Genoscope - CEA"/>
            <person name="William W."/>
        </authorList>
    </citation>
    <scope>NUCLEOTIDE SEQUENCE</scope>
</reference>
<feature type="region of interest" description="Disordered" evidence="5">
    <location>
        <begin position="156"/>
        <end position="184"/>
    </location>
</feature>
<evidence type="ECO:0000313" key="7">
    <source>
        <dbReference type="EMBL" id="CAD8192225.1"/>
    </source>
</evidence>
<gene>
    <name evidence="7" type="ORF">PPENT_87.1.T1010034</name>
</gene>
<organism evidence="7 8">
    <name type="scientific">Paramecium pentaurelia</name>
    <dbReference type="NCBI Taxonomy" id="43138"/>
    <lineage>
        <taxon>Eukaryota</taxon>
        <taxon>Sar</taxon>
        <taxon>Alveolata</taxon>
        <taxon>Ciliophora</taxon>
        <taxon>Intramacronucleata</taxon>
        <taxon>Oligohymenophorea</taxon>
        <taxon>Peniculida</taxon>
        <taxon>Parameciidae</taxon>
        <taxon>Paramecium</taxon>
    </lineage>
</organism>
<keyword evidence="1 4" id="KW-0349">Heme</keyword>
<evidence type="ECO:0000256" key="4">
    <source>
        <dbReference type="RuleBase" id="RU362121"/>
    </source>
</evidence>
<protein>
    <recommendedName>
        <fullName evidence="6">Cytochrome b5 heme-binding domain-containing protein</fullName>
    </recommendedName>
</protein>
<dbReference type="InterPro" id="IPR051872">
    <property type="entry name" value="Cytochrome_b5/Flavoprotein_Rdt"/>
</dbReference>
<keyword evidence="3 4" id="KW-0408">Iron</keyword>
<dbReference type="PANTHER" id="PTHR46237">
    <property type="entry name" value="CYTOCHROME B5 REDUCTASE 4 FAMILY MEMBER"/>
    <property type="match status" value="1"/>
</dbReference>
<evidence type="ECO:0000313" key="8">
    <source>
        <dbReference type="Proteomes" id="UP000689195"/>
    </source>
</evidence>
<keyword evidence="8" id="KW-1185">Reference proteome</keyword>
<feature type="compositionally biased region" description="Low complexity" evidence="5">
    <location>
        <begin position="156"/>
        <end position="168"/>
    </location>
</feature>
<dbReference type="PROSITE" id="PS50255">
    <property type="entry name" value="CYTOCHROME_B5_2"/>
    <property type="match status" value="1"/>
</dbReference>
<dbReference type="OrthoDB" id="260519at2759"/>
<dbReference type="Proteomes" id="UP000689195">
    <property type="component" value="Unassembled WGS sequence"/>
</dbReference>
<name>A0A8S1WV41_9CILI</name>
<dbReference type="Pfam" id="PF00173">
    <property type="entry name" value="Cyt-b5"/>
    <property type="match status" value="1"/>
</dbReference>
<proteinExistence type="inferred from homology"/>
<evidence type="ECO:0000256" key="3">
    <source>
        <dbReference type="ARBA" id="ARBA00023004"/>
    </source>
</evidence>